<accession>D1A7T8</accession>
<dbReference type="HOGENOM" id="CLU_731448_0_0_11"/>
<evidence type="ECO:0000256" key="1">
    <source>
        <dbReference type="SAM" id="MobiDB-lite"/>
    </source>
</evidence>
<name>D1A7T8_THECD</name>
<feature type="compositionally biased region" description="Low complexity" evidence="1">
    <location>
        <begin position="167"/>
        <end position="178"/>
    </location>
</feature>
<sequence>MIILSGVLVVVAFALLIVGIVAGNGADAQVLGIDARMVIYASIGVSIASAVFLIIGVFLRRNELFGVGAAPARPKPAKSRRSKQPARKAAASGSGTATATAVADSAGKVPDEALVHVVPGRKRYHLATCRQLAGRDTEELTYIEAREEGFSPCTACMPDTALAARAAASAPESAEAGGPAKGRGKRQDRAAGRAKAAKKTDAAEPGRDKAAGRGDRPSGADTADGGTAVPSKPGASTRPLPDEPAAAAAPAPAPVAPAASGAPSAPAAPAPASPRAVPSAWSPPKSSPEGRAESVSRPSSTAGRSRPRSATVTDDGEAAESDPKVCILSGTKRFHRVDCALIEDIGETEDLETLPLSQAQERGCTPCLVCQPDKTSLG</sequence>
<evidence type="ECO:0000313" key="4">
    <source>
        <dbReference type="Proteomes" id="UP000001918"/>
    </source>
</evidence>
<reference evidence="3 4" key="1">
    <citation type="journal article" date="2011" name="Stand. Genomic Sci.">
        <title>Complete genome sequence of Thermomonospora curvata type strain (B9).</title>
        <authorList>
            <person name="Chertkov O."/>
            <person name="Sikorski J."/>
            <person name="Nolan M."/>
            <person name="Lapidus A."/>
            <person name="Lucas S."/>
            <person name="Del Rio T.G."/>
            <person name="Tice H."/>
            <person name="Cheng J.F."/>
            <person name="Goodwin L."/>
            <person name="Pitluck S."/>
            <person name="Liolios K."/>
            <person name="Ivanova N."/>
            <person name="Mavromatis K."/>
            <person name="Mikhailova N."/>
            <person name="Ovchinnikova G."/>
            <person name="Pati A."/>
            <person name="Chen A."/>
            <person name="Palaniappan K."/>
            <person name="Djao O.D."/>
            <person name="Land M."/>
            <person name="Hauser L."/>
            <person name="Chang Y.J."/>
            <person name="Jeffries C.D."/>
            <person name="Brettin T."/>
            <person name="Han C."/>
            <person name="Detter J.C."/>
            <person name="Rohde M."/>
            <person name="Goker M."/>
            <person name="Woyke T."/>
            <person name="Bristow J."/>
            <person name="Eisen J.A."/>
            <person name="Markowitz V."/>
            <person name="Hugenholtz P."/>
            <person name="Klenk H.P."/>
            <person name="Kyrpides N.C."/>
        </authorList>
    </citation>
    <scope>NUCLEOTIDE SEQUENCE [LARGE SCALE GENOMIC DNA]</scope>
    <source>
        <strain evidence="4">ATCC 19995 / DSM 43183 / JCM 3096 / KCTC 9072 / NBRC 15933 / NCIMB 10081 / Henssen B9</strain>
    </source>
</reference>
<dbReference type="EMBL" id="CP001738">
    <property type="protein sequence ID" value="ACY98460.1"/>
    <property type="molecule type" value="Genomic_DNA"/>
</dbReference>
<feature type="transmembrane region" description="Helical" evidence="2">
    <location>
        <begin position="38"/>
        <end position="59"/>
    </location>
</feature>
<evidence type="ECO:0000256" key="2">
    <source>
        <dbReference type="SAM" id="Phobius"/>
    </source>
</evidence>
<gene>
    <name evidence="3" type="ordered locus">Tcur_2918</name>
</gene>
<dbReference type="Proteomes" id="UP000001918">
    <property type="component" value="Chromosome"/>
</dbReference>
<feature type="compositionally biased region" description="Low complexity" evidence="1">
    <location>
        <begin position="273"/>
        <end position="284"/>
    </location>
</feature>
<dbReference type="STRING" id="471852.Tcur_2918"/>
<keyword evidence="2" id="KW-1133">Transmembrane helix</keyword>
<organism evidence="3 4">
    <name type="scientific">Thermomonospora curvata (strain ATCC 19995 / DSM 43183 / JCM 3096 / KCTC 9072 / NBRC 15933 / NCIMB 10081 / Henssen B9)</name>
    <dbReference type="NCBI Taxonomy" id="471852"/>
    <lineage>
        <taxon>Bacteria</taxon>
        <taxon>Bacillati</taxon>
        <taxon>Actinomycetota</taxon>
        <taxon>Actinomycetes</taxon>
        <taxon>Streptosporangiales</taxon>
        <taxon>Thermomonosporaceae</taxon>
        <taxon>Thermomonospora</taxon>
    </lineage>
</organism>
<feature type="compositionally biased region" description="Basic residues" evidence="1">
    <location>
        <begin position="75"/>
        <end position="86"/>
    </location>
</feature>
<dbReference type="KEGG" id="tcu:Tcur_2918"/>
<feature type="compositionally biased region" description="Basic and acidic residues" evidence="1">
    <location>
        <begin position="198"/>
        <end position="218"/>
    </location>
</feature>
<evidence type="ECO:0000313" key="3">
    <source>
        <dbReference type="EMBL" id="ACY98460.1"/>
    </source>
</evidence>
<proteinExistence type="predicted"/>
<feature type="region of interest" description="Disordered" evidence="1">
    <location>
        <begin position="70"/>
        <end position="96"/>
    </location>
</feature>
<evidence type="ECO:0008006" key="5">
    <source>
        <dbReference type="Google" id="ProtNLM"/>
    </source>
</evidence>
<feature type="compositionally biased region" description="Polar residues" evidence="1">
    <location>
        <begin position="296"/>
        <end position="312"/>
    </location>
</feature>
<dbReference type="eggNOG" id="ENOG5032YYX">
    <property type="taxonomic scope" value="Bacteria"/>
</dbReference>
<protein>
    <recommendedName>
        <fullName evidence="5">Ada DNA repair metal-binding domain-containing protein</fullName>
    </recommendedName>
</protein>
<feature type="region of interest" description="Disordered" evidence="1">
    <location>
        <begin position="167"/>
        <end position="321"/>
    </location>
</feature>
<feature type="compositionally biased region" description="Low complexity" evidence="1">
    <location>
        <begin position="244"/>
        <end position="265"/>
    </location>
</feature>
<dbReference type="RefSeq" id="WP_012853244.1">
    <property type="nucleotide sequence ID" value="NC_013510.1"/>
</dbReference>
<keyword evidence="4" id="KW-1185">Reference proteome</keyword>
<keyword evidence="2" id="KW-0472">Membrane</keyword>
<keyword evidence="2" id="KW-0812">Transmembrane</keyword>
<dbReference type="AlphaFoldDB" id="D1A7T8"/>